<evidence type="ECO:0000313" key="2">
    <source>
        <dbReference type="Proteomes" id="UP000217428"/>
    </source>
</evidence>
<evidence type="ECO:0000313" key="1">
    <source>
        <dbReference type="EMBL" id="ASK51334.1"/>
    </source>
</evidence>
<keyword evidence="2" id="KW-1185">Reference proteome</keyword>
<organism evidence="1 2">
    <name type="scientific">Eptesipox virus</name>
    <dbReference type="NCBI Taxonomy" id="1329402"/>
    <lineage>
        <taxon>Viruses</taxon>
        <taxon>Varidnaviria</taxon>
        <taxon>Bamfordvirae</taxon>
        <taxon>Nucleocytoviricota</taxon>
        <taxon>Pokkesviricetes</taxon>
        <taxon>Chitovirales</taxon>
        <taxon>Poxviridae</taxon>
        <taxon>Chordopoxvirinae</taxon>
        <taxon>Vespertilionpoxvirus</taxon>
        <taxon>Vespertilionpoxvirus eptesipox</taxon>
    </lineage>
</organism>
<sequence length="281" mass="32944">MYSIKNFSHKSYKFFANVTTNPHITEKTIIDNINNLSDIVCEQIISIYSLTVTMSEDIEEIKLSEHDPVKHFPKFYIINEDVSIETNEYALIICLEGSACIEYNINNIYHVKLLTNKDAIIMSLNIKHNINTIKNNYFKLAIFRYKSNKPIIYYKNIVFSEDSIIYTKFNGYYFAISKLCDKDNNTIIDILIVNGKLFSLPSFKYLKYANFKTFLKTYDINISSDYIDDIPKNNKIYDVLNLLITEEITNYIFKYISRQYLISIDNNIYNLIIGYCVACIK</sequence>
<dbReference type="Proteomes" id="UP000217428">
    <property type="component" value="Segment"/>
</dbReference>
<proteinExistence type="predicted"/>
<name>A0A220T6I7_9POXV</name>
<reference evidence="1 2" key="1">
    <citation type="journal article" date="2017" name="Virus Genes">
        <title>Characterization of Eptesipoxvirus, a novel poxvirus from a microchiropteran bat.</title>
        <authorList>
            <person name="Tu S.L."/>
            <person name="Nakazawa Y."/>
            <person name="Gao J."/>
            <person name="Wilkins K."/>
            <person name="Gallardo-Romero N."/>
            <person name="Li Y."/>
            <person name="Emerson G.L."/>
            <person name="Carroll D.S."/>
            <person name="Upton C."/>
        </authorList>
    </citation>
    <scope>NUCLEOTIDE SEQUENCE [LARGE SCALE GENOMIC DNA]</scope>
    <source>
        <strain evidence="1 2">Washington</strain>
    </source>
</reference>
<dbReference type="OrthoDB" id="16532at10239"/>
<dbReference type="EMBL" id="KY747497">
    <property type="protein sequence ID" value="ASK51334.1"/>
    <property type="molecule type" value="Genomic_DNA"/>
</dbReference>
<protein>
    <submittedName>
        <fullName evidence="1">Concanavalin-like</fullName>
    </submittedName>
</protein>
<accession>A0A220T6I7</accession>
<gene>
    <name evidence="1" type="ORF">EPTV-WA-133</name>
</gene>